<dbReference type="PANTHER" id="PTHR43736">
    <property type="entry name" value="ADP-RIBOSE PYROPHOSPHATASE"/>
    <property type="match status" value="1"/>
</dbReference>
<protein>
    <submittedName>
        <fullName evidence="3">8-oxo-dGTP diphosphatase</fullName>
    </submittedName>
</protein>
<evidence type="ECO:0000256" key="1">
    <source>
        <dbReference type="ARBA" id="ARBA00022801"/>
    </source>
</evidence>
<dbReference type="Pfam" id="PF21906">
    <property type="entry name" value="WHD_NrtR"/>
    <property type="match status" value="1"/>
</dbReference>
<gene>
    <name evidence="3" type="ORF">SAMN05421879_101485</name>
</gene>
<reference evidence="4" key="1">
    <citation type="submission" date="2017-08" db="EMBL/GenBank/DDBJ databases">
        <authorList>
            <person name="Varghese N."/>
            <person name="Submissions S."/>
        </authorList>
    </citation>
    <scope>NUCLEOTIDE SEQUENCE [LARGE SCALE GENOMIC DNA]</scope>
    <source>
        <strain evidence="4">USBA17B2</strain>
    </source>
</reference>
<evidence type="ECO:0000313" key="3">
    <source>
        <dbReference type="EMBL" id="SOC52314.1"/>
    </source>
</evidence>
<feature type="domain" description="Nudix hydrolase" evidence="2">
    <location>
        <begin position="10"/>
        <end position="143"/>
    </location>
</feature>
<dbReference type="SUPFAM" id="SSF46785">
    <property type="entry name" value="Winged helix' DNA-binding domain"/>
    <property type="match status" value="1"/>
</dbReference>
<organism evidence="3 4">
    <name type="scientific">Ornithinimicrobium cerasi</name>
    <dbReference type="NCBI Taxonomy" id="2248773"/>
    <lineage>
        <taxon>Bacteria</taxon>
        <taxon>Bacillati</taxon>
        <taxon>Actinomycetota</taxon>
        <taxon>Actinomycetes</taxon>
        <taxon>Micrococcales</taxon>
        <taxon>Ornithinimicrobiaceae</taxon>
        <taxon>Ornithinimicrobium</taxon>
    </lineage>
</organism>
<dbReference type="InterPro" id="IPR036390">
    <property type="entry name" value="WH_DNA-bd_sf"/>
</dbReference>
<dbReference type="CDD" id="cd18873">
    <property type="entry name" value="NUDIX_NadM_like"/>
    <property type="match status" value="1"/>
</dbReference>
<dbReference type="Gene3D" id="3.90.79.10">
    <property type="entry name" value="Nucleoside Triphosphate Pyrophosphohydrolase"/>
    <property type="match status" value="1"/>
</dbReference>
<dbReference type="PANTHER" id="PTHR43736:SF4">
    <property type="entry name" value="SLR1690 PROTEIN"/>
    <property type="match status" value="1"/>
</dbReference>
<dbReference type="SUPFAM" id="SSF55811">
    <property type="entry name" value="Nudix"/>
    <property type="match status" value="1"/>
</dbReference>
<dbReference type="InterPro" id="IPR020084">
    <property type="entry name" value="NUDIX_hydrolase_CS"/>
</dbReference>
<dbReference type="InterPro" id="IPR000086">
    <property type="entry name" value="NUDIX_hydrolase_dom"/>
</dbReference>
<dbReference type="GO" id="GO:0016787">
    <property type="term" value="F:hydrolase activity"/>
    <property type="evidence" value="ECO:0007669"/>
    <property type="project" value="UniProtKB-KW"/>
</dbReference>
<accession>A0A285VE06</accession>
<dbReference type="Pfam" id="PF00293">
    <property type="entry name" value="NUDIX"/>
    <property type="match status" value="1"/>
</dbReference>
<evidence type="ECO:0000313" key="4">
    <source>
        <dbReference type="Proteomes" id="UP000219688"/>
    </source>
</evidence>
<sequence length="230" mass="25406">MVAYTSEHPPIFVTVDLVILTLREGMFAVLLVERGGEPFRGRWALPGGFVHVDEDLVDAAYRELEEETGVGGDAVHLEQLATYGAPGRDPRSRVVSTAYLAVGADLPEVRGGSDAADARWWPVEEALGLDLAFDHRTILGDGVERARSKLEYTDLALRFVPARFTMPELQGVYEAVWGTALDPRNFARKVTRTEGFVRETGEERRGARGRPARLLEAAGARTLMPPMMRE</sequence>
<dbReference type="Proteomes" id="UP000219688">
    <property type="component" value="Unassembled WGS sequence"/>
</dbReference>
<dbReference type="EMBL" id="OBQK01000001">
    <property type="protein sequence ID" value="SOC52314.1"/>
    <property type="molecule type" value="Genomic_DNA"/>
</dbReference>
<name>A0A285VE06_9MICO</name>
<dbReference type="PROSITE" id="PS00893">
    <property type="entry name" value="NUDIX_BOX"/>
    <property type="match status" value="1"/>
</dbReference>
<dbReference type="InterPro" id="IPR015797">
    <property type="entry name" value="NUDIX_hydrolase-like_dom_sf"/>
</dbReference>
<evidence type="ECO:0000259" key="2">
    <source>
        <dbReference type="PROSITE" id="PS51462"/>
    </source>
</evidence>
<dbReference type="InterPro" id="IPR036388">
    <property type="entry name" value="WH-like_DNA-bd_sf"/>
</dbReference>
<dbReference type="AlphaFoldDB" id="A0A285VE06"/>
<dbReference type="Gene3D" id="1.10.10.10">
    <property type="entry name" value="Winged helix-like DNA-binding domain superfamily/Winged helix DNA-binding domain"/>
    <property type="match status" value="1"/>
</dbReference>
<proteinExistence type="predicted"/>
<keyword evidence="1" id="KW-0378">Hydrolase</keyword>
<dbReference type="InterPro" id="IPR054105">
    <property type="entry name" value="WHD_NrtR"/>
</dbReference>
<keyword evidence="4" id="KW-1185">Reference proteome</keyword>
<dbReference type="PROSITE" id="PS51462">
    <property type="entry name" value="NUDIX"/>
    <property type="match status" value="1"/>
</dbReference>